<evidence type="ECO:0000313" key="3">
    <source>
        <dbReference type="Proteomes" id="UP000237662"/>
    </source>
</evidence>
<evidence type="ECO:0000256" key="1">
    <source>
        <dbReference type="SAM" id="SignalP"/>
    </source>
</evidence>
<keyword evidence="1" id="KW-0732">Signal</keyword>
<keyword evidence="3" id="KW-1185">Reference proteome</keyword>
<evidence type="ECO:0000313" key="2">
    <source>
        <dbReference type="EMBL" id="PPK87154.1"/>
    </source>
</evidence>
<accession>A0A2S6I6P0</accession>
<dbReference type="RefSeq" id="WP_146088658.1">
    <property type="nucleotide sequence ID" value="NZ_PTJC01000005.1"/>
</dbReference>
<dbReference type="EMBL" id="PTJC01000005">
    <property type="protein sequence ID" value="PPK87154.1"/>
    <property type="molecule type" value="Genomic_DNA"/>
</dbReference>
<dbReference type="NCBIfam" id="TIGR04183">
    <property type="entry name" value="Por_Secre_tail"/>
    <property type="match status" value="1"/>
</dbReference>
<dbReference type="Proteomes" id="UP000237662">
    <property type="component" value="Unassembled WGS sequence"/>
</dbReference>
<feature type="chain" id="PRO_5015417099" evidence="1">
    <location>
        <begin position="23"/>
        <end position="333"/>
    </location>
</feature>
<protein>
    <submittedName>
        <fullName evidence="2">Putative secreted protein (Por secretion system target)</fullName>
    </submittedName>
</protein>
<reference evidence="2 3" key="1">
    <citation type="submission" date="2018-02" db="EMBL/GenBank/DDBJ databases">
        <title>Genomic Encyclopedia of Archaeal and Bacterial Type Strains, Phase II (KMG-II): from individual species to whole genera.</title>
        <authorList>
            <person name="Goeker M."/>
        </authorList>
    </citation>
    <scope>NUCLEOTIDE SEQUENCE [LARGE SCALE GENOMIC DNA]</scope>
    <source>
        <strain evidence="2 3">DSM 29526</strain>
    </source>
</reference>
<name>A0A2S6I6P0_9BACT</name>
<dbReference type="OrthoDB" id="1443240at2"/>
<dbReference type="AlphaFoldDB" id="A0A2S6I6P0"/>
<feature type="signal peptide" evidence="1">
    <location>
        <begin position="1"/>
        <end position="22"/>
    </location>
</feature>
<dbReference type="InterPro" id="IPR026444">
    <property type="entry name" value="Secre_tail"/>
</dbReference>
<sequence>MHRLICVLVALCLPALFSTLRAQVCSPAETWDEFLVFFLATDEFTERQNVVRCVDLPERILVEILPGIEVEFEVNLRVTLQFEGEGAPGRVRIENGTSTLLLDENNEQIDLIPGVKRITVEPIRAGEATIFIDQNQGSGLYTPLIPGGKTFTVLEGALPVVWTKPLHFRQIGSQTEFTFGVADQRDVAGYTLERKEGTTFEPVQDIAYIENGSAEVIYRTELPALATDGYYRIRQTDFDGTASFSNTVFVTGSGLAAYRLFPNPTDDYVRLAGIPEEVGRIEIRGVTGRLVREIAIDEAVPDRIPVGDLRAGMYLVSLLGRDGVLSTERLLVR</sequence>
<comment type="caution">
    <text evidence="2">The sequence shown here is derived from an EMBL/GenBank/DDBJ whole genome shotgun (WGS) entry which is preliminary data.</text>
</comment>
<organism evidence="2 3">
    <name type="scientific">Neolewinella xylanilytica</name>
    <dbReference type="NCBI Taxonomy" id="1514080"/>
    <lineage>
        <taxon>Bacteria</taxon>
        <taxon>Pseudomonadati</taxon>
        <taxon>Bacteroidota</taxon>
        <taxon>Saprospiria</taxon>
        <taxon>Saprospirales</taxon>
        <taxon>Lewinellaceae</taxon>
        <taxon>Neolewinella</taxon>
    </lineage>
</organism>
<proteinExistence type="predicted"/>
<gene>
    <name evidence="2" type="ORF">CLV84_0088</name>
</gene>